<evidence type="ECO:0000256" key="2">
    <source>
        <dbReference type="ARBA" id="ARBA00022581"/>
    </source>
</evidence>
<gene>
    <name evidence="8" type="ORF">H1Bulk30256_000003</name>
</gene>
<proteinExistence type="inferred from homology"/>
<reference evidence="8" key="1">
    <citation type="submission" date="2019-05" db="EMBL/GenBank/DDBJ databases">
        <title>Metatranscriptomic reconstruction reveals RNA viruses with the potential to shape carbon cycling in soil.</title>
        <authorList>
            <person name="Starr E.P."/>
            <person name="Nuccio E."/>
            <person name="Pett-Ridge J."/>
            <person name="Banfield J.F."/>
            <person name="Firestone M.K."/>
        </authorList>
    </citation>
    <scope>NUCLEOTIDE SEQUENCE</scope>
    <source>
        <strain evidence="8">H1_Bulk_30_scaffold_256</strain>
    </source>
</reference>
<dbReference type="GO" id="GO:0044423">
    <property type="term" value="C:virion component"/>
    <property type="evidence" value="ECO:0007669"/>
    <property type="project" value="UniProtKB-KW"/>
</dbReference>
<evidence type="ECO:0000256" key="5">
    <source>
        <dbReference type="ARBA" id="ARBA00023104"/>
    </source>
</evidence>
<evidence type="ECO:0000256" key="3">
    <source>
        <dbReference type="ARBA" id="ARBA00022804"/>
    </source>
</evidence>
<evidence type="ECO:0000256" key="6">
    <source>
        <dbReference type="ARBA" id="ARBA00023296"/>
    </source>
</evidence>
<dbReference type="GO" id="GO:0039666">
    <property type="term" value="P:virion attachment to host cell pilus"/>
    <property type="evidence" value="ECO:0007669"/>
    <property type="project" value="UniProtKB-KW"/>
</dbReference>
<evidence type="ECO:0000256" key="7">
    <source>
        <dbReference type="ARBA" id="ARBA00035110"/>
    </source>
</evidence>
<name>A0A514CYR9_9VIRU</name>
<keyword evidence="2" id="KW-0945">Host-virus interaction</keyword>
<dbReference type="EMBL" id="MN032722">
    <property type="protein sequence ID" value="QDH86505.1"/>
    <property type="molecule type" value="Genomic_RNA"/>
</dbReference>
<keyword evidence="3" id="KW-1161">Viral attachment to host cell</keyword>
<dbReference type="InterPro" id="IPR005563">
    <property type="entry name" value="A_protein"/>
</dbReference>
<evidence type="ECO:0000256" key="4">
    <source>
        <dbReference type="ARBA" id="ARBA00022844"/>
    </source>
</evidence>
<comment type="similarity">
    <text evidence="7">Belongs to the Leviviricetes maturation protein family.</text>
</comment>
<dbReference type="Pfam" id="PF03863">
    <property type="entry name" value="Phage_mat-A"/>
    <property type="match status" value="1"/>
</dbReference>
<comment type="subcellular location">
    <subcellularLocation>
        <location evidence="1">Virion</location>
    </subcellularLocation>
</comment>
<sequence>MTYIRNGTWRSRSYDLSTVVNLAQNGDYTLGGVLVGALSGGASFATRVNKGTISYTVHSPQSFGKSNYCKHVTERVMYPDVGTIKILHDTAAAPTREYRFNDYPSSRIKPAYDSAKAAAITAFGVSIDGTVLSGSAQSLINDGYSKMKPDLTTVSVPNFILDLGQLSSLVDLWSSRRSVVKNVAGGWLNYSFGWRPTISDVTNMLSAVTGVQRRLALWNASVGKVISRQVTVYTNSIFKSGSLTNTPTALGTTKWWGALDQRVTAHVAYRPSAIRDVDDISTKLLALVDSLGFELNPAIIWDKLPFSFVVDWFIGIGDYLARIKLDTLELPILLVDSYLQHKQTMTVATTTRYAADATYQGWDLPGATGAYTYFERWPILPRANDLYSLGWKIPNLRQWSYGLSLSLTR</sequence>
<keyword evidence="5" id="KW-1175">Viral attachment to host cell pilus</keyword>
<accession>A0A514CYR9</accession>
<keyword evidence="4" id="KW-0946">Virion</keyword>
<keyword evidence="6" id="KW-1160">Virus entry into host cell</keyword>
<evidence type="ECO:0000256" key="1">
    <source>
        <dbReference type="ARBA" id="ARBA00004328"/>
    </source>
</evidence>
<organism evidence="8">
    <name type="scientific">Leviviridae sp</name>
    <dbReference type="NCBI Taxonomy" id="2027243"/>
    <lineage>
        <taxon>Viruses</taxon>
        <taxon>Riboviria</taxon>
        <taxon>Orthornavirae</taxon>
        <taxon>Lenarviricota</taxon>
        <taxon>Leviviricetes</taxon>
        <taxon>Norzivirales</taxon>
        <taxon>Fiersviridae</taxon>
    </lineage>
</organism>
<protein>
    <recommendedName>
        <fullName evidence="9">Maturation</fullName>
    </recommendedName>
</protein>
<evidence type="ECO:0000313" key="8">
    <source>
        <dbReference type="EMBL" id="QDH86505.1"/>
    </source>
</evidence>
<evidence type="ECO:0008006" key="9">
    <source>
        <dbReference type="Google" id="ProtNLM"/>
    </source>
</evidence>